<evidence type="ECO:0008006" key="3">
    <source>
        <dbReference type="Google" id="ProtNLM"/>
    </source>
</evidence>
<name>A0A428PBG0_9HYPO</name>
<dbReference type="InterPro" id="IPR043129">
    <property type="entry name" value="ATPase_NBD"/>
</dbReference>
<dbReference type="PANTHER" id="PTHR42749:SF1">
    <property type="entry name" value="CELL SHAPE-DETERMINING PROTEIN MREB"/>
    <property type="match status" value="1"/>
</dbReference>
<dbReference type="STRING" id="1325734.A0A428PBG0"/>
<organism evidence="1 2">
    <name type="scientific">Fusarium duplospermum</name>
    <dbReference type="NCBI Taxonomy" id="1325734"/>
    <lineage>
        <taxon>Eukaryota</taxon>
        <taxon>Fungi</taxon>
        <taxon>Dikarya</taxon>
        <taxon>Ascomycota</taxon>
        <taxon>Pezizomycotina</taxon>
        <taxon>Sordariomycetes</taxon>
        <taxon>Hypocreomycetidae</taxon>
        <taxon>Hypocreales</taxon>
        <taxon>Nectriaceae</taxon>
        <taxon>Fusarium</taxon>
        <taxon>Fusarium solani species complex</taxon>
    </lineage>
</organism>
<dbReference type="Gene3D" id="3.30.420.40">
    <property type="match status" value="1"/>
</dbReference>
<dbReference type="Proteomes" id="UP000288168">
    <property type="component" value="Unassembled WGS sequence"/>
</dbReference>
<dbReference type="Gene3D" id="3.90.640.10">
    <property type="entry name" value="Actin, Chain A, domain 4"/>
    <property type="match status" value="1"/>
</dbReference>
<dbReference type="SUPFAM" id="SSF53067">
    <property type="entry name" value="Actin-like ATPase domain"/>
    <property type="match status" value="1"/>
</dbReference>
<evidence type="ECO:0000313" key="2">
    <source>
        <dbReference type="Proteomes" id="UP000288168"/>
    </source>
</evidence>
<accession>A0A428PBG0</accession>
<proteinExistence type="predicted"/>
<gene>
    <name evidence="1" type="ORF">CEP54_011948</name>
</gene>
<evidence type="ECO:0000313" key="1">
    <source>
        <dbReference type="EMBL" id="RSL50400.1"/>
    </source>
</evidence>
<protein>
    <recommendedName>
        <fullName evidence="3">Hsp70 protein</fullName>
    </recommendedName>
</protein>
<dbReference type="CDD" id="cd10170">
    <property type="entry name" value="ASKHA_NBD_HSP70"/>
    <property type="match status" value="1"/>
</dbReference>
<comment type="caution">
    <text evidence="1">The sequence shown here is derived from an EMBL/GenBank/DDBJ whole genome shotgun (WGS) entry which is preliminary data.</text>
</comment>
<dbReference type="EMBL" id="NKCI01000164">
    <property type="protein sequence ID" value="RSL50400.1"/>
    <property type="molecule type" value="Genomic_DNA"/>
</dbReference>
<dbReference type="OrthoDB" id="5087578at2759"/>
<reference evidence="1 2" key="1">
    <citation type="submission" date="2017-06" db="EMBL/GenBank/DDBJ databases">
        <title>Comparative genomic analysis of Ambrosia Fusariam Clade fungi.</title>
        <authorList>
            <person name="Stajich J.E."/>
            <person name="Carrillo J."/>
            <person name="Kijimoto T."/>
            <person name="Eskalen A."/>
            <person name="O'Donnell K."/>
            <person name="Kasson M."/>
        </authorList>
    </citation>
    <scope>NUCLEOTIDE SEQUENCE [LARGE SCALE GENOMIC DNA]</scope>
    <source>
        <strain evidence="1 2">NRRL62584</strain>
    </source>
</reference>
<dbReference type="PANTHER" id="PTHR42749">
    <property type="entry name" value="CELL SHAPE-DETERMINING PROTEIN MREB"/>
    <property type="match status" value="1"/>
</dbReference>
<sequence>MIFDLVIGVDFGTSGVGVAYHLPAGTDPPDEGNAQDNAVTCLTWGSDAITKVPAKLGYPSADEQEPTSWGLQVPVDSSDIYVQEWLEMNFGEPTVDQREVERVLKDYLSRLHTELSTQFTHDILRKSWADANVSFYFSRPSTWEPALVAPHLLSDESSVQFKSGQSVVVVDAGAGTTDFSFLKISDDERGASQLEEKSPVDEVLRPYGYALNCDVDKVAWMMRCGEEFQDAKHKFGTSSSIDVIRIPHLKDPEVSLGDRIQNGMMIGLRKDLQAAFDGQLDKIREHVGYMAALAGCRKDRDYLLLSGGLGSSPYVQEKLEAFCRQHKDLKGTEVVASRKPRMAVSIGLVYDAMRKGKLLAEIRCPTSFGLVFEMPNHISIRSRWRSKWRELKERGLFPNKDSLATGVDWFLKEGSRRTNGEEVTYSYITSFEKDAERICEVHIISSSKKDPSPVEKDHTQRRIVMTVDLSRSDPIKRYITWRNKSYVTIPFSVKATIRPAMVNFRCVDSEGRVKPASHRPRGLMAKALDFGL</sequence>
<dbReference type="AlphaFoldDB" id="A0A428PBG0"/>
<keyword evidence="2" id="KW-1185">Reference proteome</keyword>